<organism evidence="4 5">
    <name type="scientific">Saponaria officinalis</name>
    <name type="common">Common soapwort</name>
    <name type="synonym">Lychnis saponaria</name>
    <dbReference type="NCBI Taxonomy" id="3572"/>
    <lineage>
        <taxon>Eukaryota</taxon>
        <taxon>Viridiplantae</taxon>
        <taxon>Streptophyta</taxon>
        <taxon>Embryophyta</taxon>
        <taxon>Tracheophyta</taxon>
        <taxon>Spermatophyta</taxon>
        <taxon>Magnoliopsida</taxon>
        <taxon>eudicotyledons</taxon>
        <taxon>Gunneridae</taxon>
        <taxon>Pentapetalae</taxon>
        <taxon>Caryophyllales</taxon>
        <taxon>Caryophyllaceae</taxon>
        <taxon>Caryophylleae</taxon>
        <taxon>Saponaria</taxon>
    </lineage>
</organism>
<protein>
    <submittedName>
        <fullName evidence="4">Uncharacterized protein</fullName>
    </submittedName>
</protein>
<dbReference type="PANTHER" id="PTHR13068:SF223">
    <property type="entry name" value="MITOCHONDRIAL TRANSCRIPTION TERMINATION FACTOR FAMILY PROTEIN"/>
    <property type="match status" value="1"/>
</dbReference>
<dbReference type="Pfam" id="PF02536">
    <property type="entry name" value="mTERF"/>
    <property type="match status" value="1"/>
</dbReference>
<evidence type="ECO:0000313" key="4">
    <source>
        <dbReference type="EMBL" id="KAK9671604.1"/>
    </source>
</evidence>
<keyword evidence="2" id="KW-0806">Transcription termination</keyword>
<dbReference type="InterPro" id="IPR038538">
    <property type="entry name" value="MTERF_sf"/>
</dbReference>
<dbReference type="GO" id="GO:0003676">
    <property type="term" value="F:nucleic acid binding"/>
    <property type="evidence" value="ECO:0007669"/>
    <property type="project" value="InterPro"/>
</dbReference>
<evidence type="ECO:0000256" key="3">
    <source>
        <dbReference type="ARBA" id="ARBA00022946"/>
    </source>
</evidence>
<dbReference type="InterPro" id="IPR003690">
    <property type="entry name" value="MTERF"/>
</dbReference>
<dbReference type="AlphaFoldDB" id="A0AAW1H751"/>
<keyword evidence="2" id="KW-0805">Transcription regulation</keyword>
<evidence type="ECO:0000256" key="2">
    <source>
        <dbReference type="ARBA" id="ARBA00022472"/>
    </source>
</evidence>
<dbReference type="EMBL" id="JBDFQZ010000012">
    <property type="protein sequence ID" value="KAK9671604.1"/>
    <property type="molecule type" value="Genomic_DNA"/>
</dbReference>
<keyword evidence="3" id="KW-0809">Transit peptide</keyword>
<reference evidence="4" key="1">
    <citation type="submission" date="2024-03" db="EMBL/GenBank/DDBJ databases">
        <title>WGS assembly of Saponaria officinalis var. Norfolk2.</title>
        <authorList>
            <person name="Jenkins J."/>
            <person name="Shu S."/>
            <person name="Grimwood J."/>
            <person name="Barry K."/>
            <person name="Goodstein D."/>
            <person name="Schmutz J."/>
            <person name="Leebens-Mack J."/>
            <person name="Osbourn A."/>
        </authorList>
    </citation>
    <scope>NUCLEOTIDE SEQUENCE [LARGE SCALE GENOMIC DNA]</scope>
    <source>
        <strain evidence="4">JIC</strain>
    </source>
</reference>
<sequence length="164" mass="18608">MFKYVVTIIGVSCVCTIREKIANIEKYGISEDEVLQFFGRSLLLMTLSVDKVQRNMTFVVSMMKLPASAVLKYPFLLCANLENTLKTRVLLARQIQDMGLEPQIMGPALFRALRMTEKSFLNAFVGCHQKDVKQQLLSCYKASKGIKRLAASSKKHPYTMVFPF</sequence>
<proteinExistence type="inferred from homology"/>
<comment type="caution">
    <text evidence="4">The sequence shown here is derived from an EMBL/GenBank/DDBJ whole genome shotgun (WGS) entry which is preliminary data.</text>
</comment>
<keyword evidence="5" id="KW-1185">Reference proteome</keyword>
<dbReference type="Proteomes" id="UP001443914">
    <property type="component" value="Unassembled WGS sequence"/>
</dbReference>
<evidence type="ECO:0000313" key="5">
    <source>
        <dbReference type="Proteomes" id="UP001443914"/>
    </source>
</evidence>
<gene>
    <name evidence="4" type="ORF">RND81_12G041500</name>
</gene>
<dbReference type="GO" id="GO:0006353">
    <property type="term" value="P:DNA-templated transcription termination"/>
    <property type="evidence" value="ECO:0007669"/>
    <property type="project" value="UniProtKB-KW"/>
</dbReference>
<dbReference type="Gene3D" id="1.25.70.10">
    <property type="entry name" value="Transcription termination factor 3, mitochondrial"/>
    <property type="match status" value="1"/>
</dbReference>
<keyword evidence="2" id="KW-0804">Transcription</keyword>
<name>A0AAW1H751_SAPOF</name>
<comment type="similarity">
    <text evidence="1">Belongs to the mTERF family.</text>
</comment>
<dbReference type="PANTHER" id="PTHR13068">
    <property type="entry name" value="CGI-12 PROTEIN-RELATED"/>
    <property type="match status" value="1"/>
</dbReference>
<accession>A0AAW1H751</accession>
<evidence type="ECO:0000256" key="1">
    <source>
        <dbReference type="ARBA" id="ARBA00007692"/>
    </source>
</evidence>